<gene>
    <name evidence="2" type="ORF">KFS80_05335</name>
</gene>
<feature type="region of interest" description="Disordered" evidence="1">
    <location>
        <begin position="124"/>
        <end position="199"/>
    </location>
</feature>
<reference evidence="2 3" key="1">
    <citation type="submission" date="2021-04" db="EMBL/GenBank/DDBJ databases">
        <title>Pseudomonas rustica sp. nov. isolated from raw milk.</title>
        <authorList>
            <person name="Fiedler G."/>
            <person name="Gieschler S."/>
            <person name="Kabisch J."/>
            <person name="Grimmler C."/>
            <person name="Brinks E."/>
            <person name="Wagner N."/>
            <person name="Hetzer B."/>
            <person name="Franz C.M.A.P."/>
            <person name="Boehnlein C."/>
        </authorList>
    </citation>
    <scope>NUCLEOTIDE SEQUENCE [LARGE SCALE GENOMIC DNA]</scope>
    <source>
        <strain evidence="2 3">MBT-4</strain>
    </source>
</reference>
<evidence type="ECO:0000313" key="2">
    <source>
        <dbReference type="EMBL" id="MBS4077710.1"/>
    </source>
</evidence>
<name>A0ABS5MTV4_9PSED</name>
<feature type="compositionally biased region" description="Low complexity" evidence="1">
    <location>
        <begin position="187"/>
        <end position="199"/>
    </location>
</feature>
<evidence type="ECO:0000256" key="1">
    <source>
        <dbReference type="SAM" id="MobiDB-lite"/>
    </source>
</evidence>
<proteinExistence type="predicted"/>
<protein>
    <submittedName>
        <fullName evidence="2">Uncharacterized protein</fullName>
    </submittedName>
</protein>
<keyword evidence="3" id="KW-1185">Reference proteome</keyword>
<feature type="compositionally biased region" description="Basic and acidic residues" evidence="1">
    <location>
        <begin position="171"/>
        <end position="183"/>
    </location>
</feature>
<dbReference type="RefSeq" id="WP_212544151.1">
    <property type="nucleotide sequence ID" value="NZ_JAGYHF010000002.1"/>
</dbReference>
<evidence type="ECO:0000313" key="3">
    <source>
        <dbReference type="Proteomes" id="UP000676035"/>
    </source>
</evidence>
<dbReference type="EMBL" id="JAGYHF010000002">
    <property type="protein sequence ID" value="MBS4077710.1"/>
    <property type="molecule type" value="Genomic_DNA"/>
</dbReference>
<accession>A0ABS5MTV4</accession>
<feature type="region of interest" description="Disordered" evidence="1">
    <location>
        <begin position="249"/>
        <end position="277"/>
    </location>
</feature>
<comment type="caution">
    <text evidence="2">The sequence shown here is derived from an EMBL/GenBank/DDBJ whole genome shotgun (WGS) entry which is preliminary data.</text>
</comment>
<sequence length="277" mass="30941">MGRRRTPGLEWLDPEDRKQRQWAVNYLWARDYLPDSKGPRSFIRDEEIQEIGNGMELDAKGREVLKLMKEAWRQKRRKDTNDSIQTCTFTLKTTTKANLKKIADGQKKNVTALLEALIDKAYKAHQAREKKQRPPQPIPAKAASNTFPGRRHLSGSDAESVRYLASSAESIHPDQKASLEPRESVNAAASASTYSPAPMPATNPTMPASTHHIEMVGQVPDIATAEEIAHSRRMLDLAIKDKLARKKARTRTSEVHAPQTGIPGTALHDPNIEPYPG</sequence>
<dbReference type="Proteomes" id="UP000676035">
    <property type="component" value="Unassembled WGS sequence"/>
</dbReference>
<organism evidence="2 3">
    <name type="scientific">Pseudomonas rustica</name>
    <dbReference type="NCBI Taxonomy" id="2827099"/>
    <lineage>
        <taxon>Bacteria</taxon>
        <taxon>Pseudomonadati</taxon>
        <taxon>Pseudomonadota</taxon>
        <taxon>Gammaproteobacteria</taxon>
        <taxon>Pseudomonadales</taxon>
        <taxon>Pseudomonadaceae</taxon>
        <taxon>Pseudomonas</taxon>
    </lineage>
</organism>